<dbReference type="InterPro" id="IPR013783">
    <property type="entry name" value="Ig-like_fold"/>
</dbReference>
<evidence type="ECO:0000256" key="7">
    <source>
        <dbReference type="ARBA" id="ARBA00023136"/>
    </source>
</evidence>
<dbReference type="GO" id="GO:0005509">
    <property type="term" value="F:calcium ion binding"/>
    <property type="evidence" value="ECO:0007669"/>
    <property type="project" value="InterPro"/>
</dbReference>
<evidence type="ECO:0000256" key="1">
    <source>
        <dbReference type="ARBA" id="ARBA00004370"/>
    </source>
</evidence>
<keyword evidence="6" id="KW-1133">Transmembrane helix</keyword>
<dbReference type="NCBIfam" id="TIGR01965">
    <property type="entry name" value="VCBS_repeat"/>
    <property type="match status" value="1"/>
</dbReference>
<dbReference type="GO" id="GO:0016020">
    <property type="term" value="C:membrane"/>
    <property type="evidence" value="ECO:0007669"/>
    <property type="project" value="UniProtKB-SubCell"/>
</dbReference>
<keyword evidence="7" id="KW-0472">Membrane</keyword>
<feature type="domain" description="Cadherin" evidence="8">
    <location>
        <begin position="3"/>
        <end position="99"/>
    </location>
</feature>
<dbReference type="SUPFAM" id="SSF49313">
    <property type="entry name" value="Cadherin-like"/>
    <property type="match status" value="2"/>
</dbReference>
<dbReference type="GO" id="GO:0007156">
    <property type="term" value="P:homophilic cell adhesion via plasma membrane adhesion molecules"/>
    <property type="evidence" value="ECO:0007669"/>
    <property type="project" value="InterPro"/>
</dbReference>
<dbReference type="RefSeq" id="WP_133243556.1">
    <property type="nucleotide sequence ID" value="NZ_QEWW01000012.1"/>
</dbReference>
<name>A0A2U2AKM6_9GAMM</name>
<evidence type="ECO:0000256" key="2">
    <source>
        <dbReference type="ARBA" id="ARBA00022692"/>
    </source>
</evidence>
<proteinExistence type="predicted"/>
<dbReference type="EMBL" id="QEWW01000012">
    <property type="protein sequence ID" value="PWD83435.1"/>
    <property type="molecule type" value="Genomic_DNA"/>
</dbReference>
<evidence type="ECO:0000259" key="8">
    <source>
        <dbReference type="PROSITE" id="PS50268"/>
    </source>
</evidence>
<dbReference type="InterPro" id="IPR050971">
    <property type="entry name" value="Cadherin-domain_protein"/>
</dbReference>
<feature type="domain" description="Cadherin" evidence="8">
    <location>
        <begin position="98"/>
        <end position="210"/>
    </location>
</feature>
<comment type="caution">
    <text evidence="9">The sequence shown here is derived from an EMBL/GenBank/DDBJ whole genome shotgun (WGS) entry which is preliminary data.</text>
</comment>
<feature type="non-terminal residue" evidence="9">
    <location>
        <position position="1"/>
    </location>
</feature>
<dbReference type="InterPro" id="IPR015919">
    <property type="entry name" value="Cadherin-like_sf"/>
</dbReference>
<dbReference type="PANTHER" id="PTHR24025:SF23">
    <property type="entry name" value="NEURAL-CADHERIN"/>
    <property type="match status" value="1"/>
</dbReference>
<sequence>FDENIASGTKIYDVNDNLTGSDLDLDGDQITYTITAGNEEGIFEIDPNTGVITIAEGKTLDYETLPTHQLTVTATDGTFADTAKITVEVNNLNDNAPEIIDAETTVGQSLASGTELYDVNDANTGKDVDVDGDKITYEIISGNDDGLFIIDPETGKITLADGKTLNSEDAPEGGYQLEVKATDDTEDKLFGTGTITIFVDGDSSKITTSINNKGMIEGETMKVTKGPVKLVITGIDKNGESVVIERDAELTLTGNEGQYSYQIIESDGFAEGSEISVEASVVDINGKDIYAYDYLPGFVDEESPGLDILEPEITIDEVGSNGKVIWTQPEEGDSSTSEKTEFVVSGTATGVEEGQTVTITFANTKDGSPVTLETEVVDGQWNITVSAEDAAKLLDGSVSAVVKDRAGNESEPAEKSYSVDAPTANVTGYYDDIESVQNTVTDVGRVAEGIEISSKASTELAFSEGSSFVALDGQKFEGSIETEGQYGLFTLSSDGEWTYKLNSDEAVSESLIASKGPLTEIFQFQDDSGKRYEVKVSINDNRLEEGKVVAISATTASLLDEPELVESDGNEFVIYSNDSLGEIEGRAAKGVETVRIYINKQHAADDSEMDSLGYPQYFEVKVTVDENGYWKLDEATLEEALQTTWWADQLRNDKIYLQVRAVDPTTGKVGEVSEKYTFVVDTVAPQATFVQYDAEEGNVTALISGDPTYVYHAQTGDKVTVTYIDTTGKKQTVEGNVGGIYKEGKQYLAIKVPVGTKNIDESTEFKVYVTDKAGNIGVNNDSQDDPTVIQLPTPKIDQYLDYVDTGDLDVEIIENGGYTNDPSGEISGTVVINAEQMNIVGSVRIFAYGSSKSYIEIDVKDLVPVPGAKDTYRFTTKKEDLGKLTTTGMFAKGEVTLEAAVFDKSGAQKGDNSPKFIFTVDMTAPTIKITEVAGGDNILTDKEKEDGLTIKGTVSEPEHAQVGNKVTITIGDKRYETTVKEGFIWELNLSSEEAKTFENHHYNITAQVVDFAGNKSAEASAEMETNKAPTATTTPIVADEDADLSGVWQYINAKDPEGERELTYELVEGTLDPKVGTISDIYSSGYFIFNPAKDWSGKTSFQIKVTDSFGNSTIVEQEVIINPVADKPLVTEGDMGFDVTELTLNKYVWTDIGGKGVWDWRSEKYVGGEEWIGGKWYDFNDTAYDGRPQGVGNGINPDVLVNGIDALYNYRRHEAEAEQTTSLTSPYWGTSWQGDGVPTFGAVYITGFVYLEAGKTYKYAGSADDTGMIIIGDVSQQYVSWAGFNHGVRSSTFEVEESGFYTFDFYMYNQDGVGNYNFKVTEEDGSDVKYYPSKEAIAKELPDFVQLDSHLNDPDGNGRGFYSMKYGYKGSETDQINLSKIQASLTDRDGSEFLTMKLTGLVQGAELTYTVTHMNGDTEVRTALAGSDGTITVVGESGELDFKDLVLVMPKEAELGDYKVSVTVTATEKANNDSSESSYDFTLEVLPPSREIIATEGDDLISTGTTGNDTLIYDLLVKTDSKGGHGVDTWVDFHVGDPSQDDNADMIKFKSGFFEGLTSQDLLYQDSDKVSKFINIEYDEEEKTATLFVDRDGGRTTHEPEPLLILTNQQNEITLEELLQNNQIIIG</sequence>
<evidence type="ECO:0000313" key="10">
    <source>
        <dbReference type="Proteomes" id="UP000245059"/>
    </source>
</evidence>
<organism evidence="9 10">
    <name type="scientific">Ignatzschineria cameli</name>
    <dbReference type="NCBI Taxonomy" id="2182793"/>
    <lineage>
        <taxon>Bacteria</taxon>
        <taxon>Pseudomonadati</taxon>
        <taxon>Pseudomonadota</taxon>
        <taxon>Gammaproteobacteria</taxon>
        <taxon>Cardiobacteriales</taxon>
        <taxon>Ignatzschineriaceae</taxon>
        <taxon>Ignatzschineria</taxon>
    </lineage>
</organism>
<dbReference type="Pfam" id="PF00028">
    <property type="entry name" value="Cadherin"/>
    <property type="match status" value="2"/>
</dbReference>
<dbReference type="NCBIfam" id="NF033510">
    <property type="entry name" value="Ca_tandemer"/>
    <property type="match status" value="2"/>
</dbReference>
<keyword evidence="5" id="KW-0130">Cell adhesion</keyword>
<evidence type="ECO:0000256" key="5">
    <source>
        <dbReference type="ARBA" id="ARBA00022889"/>
    </source>
</evidence>
<reference evidence="10" key="1">
    <citation type="submission" date="2018-05" db="EMBL/GenBank/DDBJ databases">
        <title>Ignatzschineria dubaiensis sp. nov., isolated from necrotic foot tissues of dromedaries (Camelus dromedarius) and associated maggots in Dubai, United Arab Emirates.</title>
        <authorList>
            <person name="Tsang C.C."/>
            <person name="Tang J.Y.M."/>
            <person name="Fong J.Y.H."/>
            <person name="Kinne J."/>
            <person name="Lee H.H."/>
            <person name="Joseph M."/>
            <person name="Jose S."/>
            <person name="Schuster R.K."/>
            <person name="Tang Y."/>
            <person name="Sivakumar S."/>
            <person name="Chen J.H.K."/>
            <person name="Teng J.L.L."/>
            <person name="Lau S.K.P."/>
            <person name="Wernery U."/>
            <person name="Woo P.C.Y."/>
        </authorList>
    </citation>
    <scope>NUCLEOTIDE SEQUENCE [LARGE SCALE GENOMIC DNA]</scope>
    <source>
        <strain evidence="10">UAE-HKU57</strain>
    </source>
</reference>
<gene>
    <name evidence="9" type="ORF">DC077_09785</name>
</gene>
<accession>A0A2U2AKM6</accession>
<protein>
    <recommendedName>
        <fullName evidence="8">Cadherin domain-containing protein</fullName>
    </recommendedName>
</protein>
<dbReference type="PROSITE" id="PS50268">
    <property type="entry name" value="CADHERIN_2"/>
    <property type="match status" value="2"/>
</dbReference>
<evidence type="ECO:0000256" key="3">
    <source>
        <dbReference type="ARBA" id="ARBA00022737"/>
    </source>
</evidence>
<dbReference type="GO" id="GO:0005911">
    <property type="term" value="C:cell-cell junction"/>
    <property type="evidence" value="ECO:0007669"/>
    <property type="project" value="TreeGrafter"/>
</dbReference>
<keyword evidence="3" id="KW-0677">Repeat</keyword>
<dbReference type="SMART" id="SM00112">
    <property type="entry name" value="CA"/>
    <property type="match status" value="2"/>
</dbReference>
<dbReference type="PANTHER" id="PTHR24025">
    <property type="entry name" value="DESMOGLEIN FAMILY MEMBER"/>
    <property type="match status" value="1"/>
</dbReference>
<dbReference type="InterPro" id="IPR002126">
    <property type="entry name" value="Cadherin-like_dom"/>
</dbReference>
<dbReference type="Pfam" id="PF17963">
    <property type="entry name" value="Big_9"/>
    <property type="match status" value="1"/>
</dbReference>
<dbReference type="Proteomes" id="UP000245059">
    <property type="component" value="Unassembled WGS sequence"/>
</dbReference>
<evidence type="ECO:0000313" key="9">
    <source>
        <dbReference type="EMBL" id="PWD83435.1"/>
    </source>
</evidence>
<comment type="subcellular location">
    <subcellularLocation>
        <location evidence="1">Membrane</location>
    </subcellularLocation>
</comment>
<keyword evidence="2" id="KW-0812">Transmembrane</keyword>
<dbReference type="CDD" id="cd11304">
    <property type="entry name" value="Cadherin_repeat"/>
    <property type="match status" value="2"/>
</dbReference>
<evidence type="ECO:0000256" key="4">
    <source>
        <dbReference type="ARBA" id="ARBA00022837"/>
    </source>
</evidence>
<dbReference type="InterPro" id="IPR010221">
    <property type="entry name" value="VCBS_dom"/>
</dbReference>
<dbReference type="Gene3D" id="2.60.40.10">
    <property type="entry name" value="Immunoglobulins"/>
    <property type="match status" value="2"/>
</dbReference>
<dbReference type="Gene3D" id="2.60.40.60">
    <property type="entry name" value="Cadherins"/>
    <property type="match status" value="2"/>
</dbReference>
<evidence type="ECO:0000256" key="6">
    <source>
        <dbReference type="ARBA" id="ARBA00022989"/>
    </source>
</evidence>
<keyword evidence="4" id="KW-0106">Calcium</keyword>